<dbReference type="EMBL" id="JBBCAQ010000022">
    <property type="protein sequence ID" value="KAK7591163.1"/>
    <property type="molecule type" value="Genomic_DNA"/>
</dbReference>
<protein>
    <submittedName>
        <fullName evidence="1">Uncharacterized protein</fullName>
    </submittedName>
</protein>
<organism evidence="1 2">
    <name type="scientific">Parthenolecanium corni</name>
    <dbReference type="NCBI Taxonomy" id="536013"/>
    <lineage>
        <taxon>Eukaryota</taxon>
        <taxon>Metazoa</taxon>
        <taxon>Ecdysozoa</taxon>
        <taxon>Arthropoda</taxon>
        <taxon>Hexapoda</taxon>
        <taxon>Insecta</taxon>
        <taxon>Pterygota</taxon>
        <taxon>Neoptera</taxon>
        <taxon>Paraneoptera</taxon>
        <taxon>Hemiptera</taxon>
        <taxon>Sternorrhyncha</taxon>
        <taxon>Coccoidea</taxon>
        <taxon>Coccidae</taxon>
        <taxon>Parthenolecanium</taxon>
    </lineage>
</organism>
<evidence type="ECO:0000313" key="2">
    <source>
        <dbReference type="Proteomes" id="UP001367676"/>
    </source>
</evidence>
<proteinExistence type="predicted"/>
<dbReference type="AlphaFoldDB" id="A0AAN9TGS3"/>
<accession>A0AAN9TGS3</accession>
<keyword evidence="2" id="KW-1185">Reference proteome</keyword>
<reference evidence="1 2" key="1">
    <citation type="submission" date="2024-03" db="EMBL/GenBank/DDBJ databases">
        <title>Adaptation during the transition from Ophiocordyceps entomopathogen to insect associate is accompanied by gene loss and intensified selection.</title>
        <authorList>
            <person name="Ward C.M."/>
            <person name="Onetto C.A."/>
            <person name="Borneman A.R."/>
        </authorList>
    </citation>
    <scope>NUCLEOTIDE SEQUENCE [LARGE SCALE GENOMIC DNA]</scope>
    <source>
        <strain evidence="1">AWRI1</strain>
        <tissue evidence="1">Single Adult Female</tissue>
    </source>
</reference>
<dbReference type="Proteomes" id="UP001367676">
    <property type="component" value="Unassembled WGS sequence"/>
</dbReference>
<name>A0AAN9TGS3_9HEMI</name>
<evidence type="ECO:0000313" key="1">
    <source>
        <dbReference type="EMBL" id="KAK7591163.1"/>
    </source>
</evidence>
<sequence>MDTNLCTNRDLYAALTAVQGHFRIKMPCSLDDLVPVFVSVCIWTSPSTDQEDIHPYDCALSVRTSSSSRPVEFESPRSKLRLSVSRVNDNFRGVGERGGNDWRVRTYEWISPDKTLRQQQNLSGRIKPLAGCGRKLADNVVR</sequence>
<comment type="caution">
    <text evidence="1">The sequence shown here is derived from an EMBL/GenBank/DDBJ whole genome shotgun (WGS) entry which is preliminary data.</text>
</comment>
<gene>
    <name evidence="1" type="ORF">V9T40_002776</name>
</gene>